<feature type="domain" description="Potassium channel" evidence="2">
    <location>
        <begin position="77"/>
        <end position="161"/>
    </location>
</feature>
<proteinExistence type="predicted"/>
<dbReference type="Pfam" id="PF07885">
    <property type="entry name" value="Ion_trans_2"/>
    <property type="match status" value="1"/>
</dbReference>
<keyword evidence="1" id="KW-1133">Transmembrane helix</keyword>
<name>A0A9X2TP05_9BACT</name>
<feature type="transmembrane region" description="Helical" evidence="1">
    <location>
        <begin position="136"/>
        <end position="160"/>
    </location>
</feature>
<dbReference type="SUPFAM" id="SSF81324">
    <property type="entry name" value="Voltage-gated potassium channels"/>
    <property type="match status" value="1"/>
</dbReference>
<dbReference type="Proteomes" id="UP001155057">
    <property type="component" value="Unassembled WGS sequence"/>
</dbReference>
<reference evidence="3" key="1">
    <citation type="submission" date="2022-08" db="EMBL/GenBank/DDBJ databases">
        <title>Genomic Encyclopedia of Type Strains, Phase V (KMG-V): Genome sequencing to study the core and pangenomes of soil and plant-associated prokaryotes.</title>
        <authorList>
            <person name="Whitman W."/>
        </authorList>
    </citation>
    <scope>NUCLEOTIDE SEQUENCE</scope>
    <source>
        <strain evidence="3">SP3049</strain>
    </source>
</reference>
<evidence type="ECO:0000313" key="3">
    <source>
        <dbReference type="EMBL" id="MCS3709679.1"/>
    </source>
</evidence>
<protein>
    <recommendedName>
        <fullName evidence="2">Potassium channel domain-containing protein</fullName>
    </recommendedName>
</protein>
<sequence>MDAISGLLGFTGIVLVAIAMLDVLWTTLSMTGGGPLSTGLARGLWRSVHGLRHWTGATSTRLLQLAGPGILLSSLLMWVVLLWAGWTLLFSAAPDAVRALQTGSPASLAGHVYFTGYTLFTLGIGNYVPAPGVWEIATAIASLNGLFLITLSITYLVAVLSAATRKHQLATVIATLGRTPHDIVRRARKGEGAASFRTHLAQVVPMIEMHARNHLAYPVLHYFHSPDRRAAVSLRIAALDDALLLLKHGLASGASPDDASLSPAREAIGGLLSTLHGAFIHPDEAAPPPPSLEPLSEVGVPVAGEDAYRHMSAHEVERRQLMQAYVKDDGWTWADVGKSVVAVPRGKPALHSGSESELETD</sequence>
<evidence type="ECO:0000256" key="1">
    <source>
        <dbReference type="SAM" id="Phobius"/>
    </source>
</evidence>
<comment type="caution">
    <text evidence="3">The sequence shown here is derived from an EMBL/GenBank/DDBJ whole genome shotgun (WGS) entry which is preliminary data.</text>
</comment>
<accession>A0A9X2TP05</accession>
<organism evidence="3 4">
    <name type="scientific">Salinibacter ruber</name>
    <dbReference type="NCBI Taxonomy" id="146919"/>
    <lineage>
        <taxon>Bacteria</taxon>
        <taxon>Pseudomonadati</taxon>
        <taxon>Rhodothermota</taxon>
        <taxon>Rhodothermia</taxon>
        <taxon>Rhodothermales</taxon>
        <taxon>Salinibacteraceae</taxon>
        <taxon>Salinibacter</taxon>
    </lineage>
</organism>
<feature type="transmembrane region" description="Helical" evidence="1">
    <location>
        <begin position="70"/>
        <end position="90"/>
    </location>
</feature>
<dbReference type="Gene3D" id="1.10.287.70">
    <property type="match status" value="1"/>
</dbReference>
<dbReference type="InterPro" id="IPR013099">
    <property type="entry name" value="K_chnl_dom"/>
</dbReference>
<dbReference type="AlphaFoldDB" id="A0A9X2TP05"/>
<evidence type="ECO:0000313" key="4">
    <source>
        <dbReference type="Proteomes" id="UP001155057"/>
    </source>
</evidence>
<gene>
    <name evidence="3" type="ORF">GGP61_001283</name>
</gene>
<dbReference type="EMBL" id="JANUAE010000004">
    <property type="protein sequence ID" value="MCS3709679.1"/>
    <property type="molecule type" value="Genomic_DNA"/>
</dbReference>
<feature type="transmembrane region" description="Helical" evidence="1">
    <location>
        <begin position="111"/>
        <end position="130"/>
    </location>
</feature>
<keyword evidence="1" id="KW-0812">Transmembrane</keyword>
<keyword evidence="1" id="KW-0472">Membrane</keyword>
<dbReference type="RefSeq" id="WP_259123507.1">
    <property type="nucleotide sequence ID" value="NZ_JANTZO010000005.1"/>
</dbReference>
<evidence type="ECO:0000259" key="2">
    <source>
        <dbReference type="Pfam" id="PF07885"/>
    </source>
</evidence>
<feature type="transmembrane region" description="Helical" evidence="1">
    <location>
        <begin position="7"/>
        <end position="28"/>
    </location>
</feature>